<dbReference type="GO" id="GO:0045905">
    <property type="term" value="P:positive regulation of translational termination"/>
    <property type="evidence" value="ECO:0007669"/>
    <property type="project" value="TreeGrafter"/>
</dbReference>
<evidence type="ECO:0000259" key="4">
    <source>
        <dbReference type="PROSITE" id="PS51184"/>
    </source>
</evidence>
<feature type="non-terminal residue" evidence="5">
    <location>
        <position position="1"/>
    </location>
</feature>
<accession>A0AAN4ZK69</accession>
<evidence type="ECO:0000256" key="3">
    <source>
        <dbReference type="ARBA" id="ARBA00082904"/>
    </source>
</evidence>
<dbReference type="GO" id="GO:0005737">
    <property type="term" value="C:cytoplasm"/>
    <property type="evidence" value="ECO:0007669"/>
    <property type="project" value="TreeGrafter"/>
</dbReference>
<evidence type="ECO:0000313" key="6">
    <source>
        <dbReference type="Proteomes" id="UP001328107"/>
    </source>
</evidence>
<dbReference type="Proteomes" id="UP001328107">
    <property type="component" value="Unassembled WGS sequence"/>
</dbReference>
<dbReference type="InterPro" id="IPR003347">
    <property type="entry name" value="JmjC_dom"/>
</dbReference>
<evidence type="ECO:0000256" key="2">
    <source>
        <dbReference type="ARBA" id="ARBA00047762"/>
    </source>
</evidence>
<keyword evidence="6" id="KW-1185">Reference proteome</keyword>
<dbReference type="SUPFAM" id="SSF51197">
    <property type="entry name" value="Clavaminate synthase-like"/>
    <property type="match status" value="1"/>
</dbReference>
<dbReference type="SMART" id="SM00558">
    <property type="entry name" value="JmjC"/>
    <property type="match status" value="1"/>
</dbReference>
<comment type="similarity">
    <text evidence="1">Belongs to the JMJD6 family.</text>
</comment>
<dbReference type="GO" id="GO:0016706">
    <property type="term" value="F:2-oxoglutarate-dependent dioxygenase activity"/>
    <property type="evidence" value="ECO:0007669"/>
    <property type="project" value="TreeGrafter"/>
</dbReference>
<protein>
    <recommendedName>
        <fullName evidence="3">Jumonji domain-containing protein 4</fullName>
    </recommendedName>
</protein>
<dbReference type="GO" id="GO:0043565">
    <property type="term" value="F:sequence-specific DNA binding"/>
    <property type="evidence" value="ECO:0007669"/>
    <property type="project" value="TreeGrafter"/>
</dbReference>
<dbReference type="PANTHER" id="PTHR12480">
    <property type="entry name" value="ARGININE DEMETHYLASE AND LYSYL-HYDROXYLASE JMJD"/>
    <property type="match status" value="1"/>
</dbReference>
<dbReference type="PROSITE" id="PS51184">
    <property type="entry name" value="JMJC"/>
    <property type="match status" value="1"/>
</dbReference>
<name>A0AAN4ZK69_9BILA</name>
<comment type="catalytic activity">
    <reaction evidence="2">
        <text>L-lysyl-[protein] + 2-oxoglutarate + O2 = 4-hydroxy-L-lysyl-[protein] + succinate + CO2</text>
        <dbReference type="Rhea" id="RHEA:57156"/>
        <dbReference type="Rhea" id="RHEA-COMP:9752"/>
        <dbReference type="Rhea" id="RHEA-COMP:15084"/>
        <dbReference type="ChEBI" id="CHEBI:15379"/>
        <dbReference type="ChEBI" id="CHEBI:16526"/>
        <dbReference type="ChEBI" id="CHEBI:16810"/>
        <dbReference type="ChEBI" id="CHEBI:29969"/>
        <dbReference type="ChEBI" id="CHEBI:30031"/>
        <dbReference type="ChEBI" id="CHEBI:141495"/>
    </reaction>
</comment>
<evidence type="ECO:0000256" key="1">
    <source>
        <dbReference type="ARBA" id="ARBA00038068"/>
    </source>
</evidence>
<dbReference type="EMBL" id="BTRK01000003">
    <property type="protein sequence ID" value="GMR42773.1"/>
    <property type="molecule type" value="Genomic_DNA"/>
</dbReference>
<dbReference type="GO" id="GO:0005634">
    <property type="term" value="C:nucleus"/>
    <property type="evidence" value="ECO:0007669"/>
    <property type="project" value="TreeGrafter"/>
</dbReference>
<sequence>FSQSSHFRMEVLDSAESRHWLSLFFDFCVANRPFILPSTSTESWRARVEWVTHDGRPNEERLRKDFGDLDAPVMTEGCCEPEIMRLAEYINYVQGPREGPLRYLKDWHFQESAGCEHYAPPLCLAPDWVNCEEWTSTVDSPFDGSDYRFVYYGVKGTWTPFHSDVLSSHSWSANICGRKLWYFVPRGEERRFMHNGNLVNDLREKPEKFEEAGGFTLYQESGEIVFVPSNWHHQVHNLEDTISINHNSINSSNVSLVADFLLARREDVRREIADVRGIFTEHEWNEQARLLLKADARLDVDGLLKLCRLVVTSRMNRGRDCYVCWRHLDVAQCIMGTCRPLPCDCTSSKCFNCERLIEEYEITVAALTIARIEKQDRLRE</sequence>
<proteinExistence type="inferred from homology"/>
<dbReference type="Pfam" id="PF02373">
    <property type="entry name" value="JmjC"/>
    <property type="match status" value="1"/>
</dbReference>
<dbReference type="Gene3D" id="2.60.120.650">
    <property type="entry name" value="Cupin"/>
    <property type="match status" value="1"/>
</dbReference>
<feature type="domain" description="JmjC" evidence="4">
    <location>
        <begin position="108"/>
        <end position="265"/>
    </location>
</feature>
<gene>
    <name evidence="5" type="ORF">PMAYCL1PPCAC_12968</name>
</gene>
<comment type="caution">
    <text evidence="5">The sequence shown here is derived from an EMBL/GenBank/DDBJ whole genome shotgun (WGS) entry which is preliminary data.</text>
</comment>
<evidence type="ECO:0000313" key="5">
    <source>
        <dbReference type="EMBL" id="GMR42773.1"/>
    </source>
</evidence>
<organism evidence="5 6">
    <name type="scientific">Pristionchus mayeri</name>
    <dbReference type="NCBI Taxonomy" id="1317129"/>
    <lineage>
        <taxon>Eukaryota</taxon>
        <taxon>Metazoa</taxon>
        <taxon>Ecdysozoa</taxon>
        <taxon>Nematoda</taxon>
        <taxon>Chromadorea</taxon>
        <taxon>Rhabditida</taxon>
        <taxon>Rhabditina</taxon>
        <taxon>Diplogasteromorpha</taxon>
        <taxon>Diplogasteroidea</taxon>
        <taxon>Neodiplogasteridae</taxon>
        <taxon>Pristionchus</taxon>
    </lineage>
</organism>
<dbReference type="InterPro" id="IPR050910">
    <property type="entry name" value="JMJD6_ArgDemeth/LysHydrox"/>
</dbReference>
<dbReference type="AlphaFoldDB" id="A0AAN4ZK69"/>
<reference evidence="6" key="1">
    <citation type="submission" date="2022-10" db="EMBL/GenBank/DDBJ databases">
        <title>Genome assembly of Pristionchus species.</title>
        <authorList>
            <person name="Yoshida K."/>
            <person name="Sommer R.J."/>
        </authorList>
    </citation>
    <scope>NUCLEOTIDE SEQUENCE [LARGE SCALE GENOMIC DNA]</scope>
    <source>
        <strain evidence="6">RS5460</strain>
    </source>
</reference>
<dbReference type="PANTHER" id="PTHR12480:SF6">
    <property type="entry name" value="2-OXOGLUTARATE AND IRON-DEPENDENT OXYGENASE JMJD4"/>
    <property type="match status" value="1"/>
</dbReference>